<dbReference type="Proteomes" id="UP000824540">
    <property type="component" value="Unassembled WGS sequence"/>
</dbReference>
<evidence type="ECO:0000313" key="1">
    <source>
        <dbReference type="EMBL" id="KAG9347525.1"/>
    </source>
</evidence>
<gene>
    <name evidence="1" type="ORF">JZ751_005093</name>
</gene>
<proteinExistence type="predicted"/>
<evidence type="ECO:0000313" key="2">
    <source>
        <dbReference type="Proteomes" id="UP000824540"/>
    </source>
</evidence>
<reference evidence="1" key="1">
    <citation type="thesis" date="2021" institute="BYU ScholarsArchive" country="Provo, UT, USA">
        <title>Applications of and Algorithms for Genome Assembly and Genomic Analyses with an Emphasis on Marine Teleosts.</title>
        <authorList>
            <person name="Pickett B.D."/>
        </authorList>
    </citation>
    <scope>NUCLEOTIDE SEQUENCE</scope>
    <source>
        <strain evidence="1">HI-2016</strain>
    </source>
</reference>
<accession>A0A8T2P4P6</accession>
<protein>
    <submittedName>
        <fullName evidence="1">Uncharacterized protein</fullName>
    </submittedName>
</protein>
<name>A0A8T2P4P6_9TELE</name>
<keyword evidence="2" id="KW-1185">Reference proteome</keyword>
<sequence length="54" mass="5754">MVALVTGHDTHSSSLEADTLLTLGGTESRHPPAFSHDCPCPPHVLQILTRVGIH</sequence>
<dbReference type="AlphaFoldDB" id="A0A8T2P4P6"/>
<organism evidence="1 2">
    <name type="scientific">Albula glossodonta</name>
    <name type="common">roundjaw bonefish</name>
    <dbReference type="NCBI Taxonomy" id="121402"/>
    <lineage>
        <taxon>Eukaryota</taxon>
        <taxon>Metazoa</taxon>
        <taxon>Chordata</taxon>
        <taxon>Craniata</taxon>
        <taxon>Vertebrata</taxon>
        <taxon>Euteleostomi</taxon>
        <taxon>Actinopterygii</taxon>
        <taxon>Neopterygii</taxon>
        <taxon>Teleostei</taxon>
        <taxon>Albuliformes</taxon>
        <taxon>Albulidae</taxon>
        <taxon>Albula</taxon>
    </lineage>
</organism>
<comment type="caution">
    <text evidence="1">The sequence shown here is derived from an EMBL/GenBank/DDBJ whole genome shotgun (WGS) entry which is preliminary data.</text>
</comment>
<dbReference type="EMBL" id="JAFBMS010000013">
    <property type="protein sequence ID" value="KAG9347525.1"/>
    <property type="molecule type" value="Genomic_DNA"/>
</dbReference>